<dbReference type="EMBL" id="JANBPK010001240">
    <property type="protein sequence ID" value="KAJ2924176.1"/>
    <property type="molecule type" value="Genomic_DNA"/>
</dbReference>
<dbReference type="AlphaFoldDB" id="A0A9W8IVM4"/>
<dbReference type="PANTHER" id="PTHR10934">
    <property type="entry name" value="60S RIBOSOMAL PROTEIN L18"/>
    <property type="match status" value="1"/>
</dbReference>
<dbReference type="GO" id="GO:0022625">
    <property type="term" value="C:cytosolic large ribosomal subunit"/>
    <property type="evidence" value="ECO:0007669"/>
    <property type="project" value="TreeGrafter"/>
</dbReference>
<evidence type="ECO:0000256" key="2">
    <source>
        <dbReference type="ARBA" id="ARBA00023274"/>
    </source>
</evidence>
<name>A0A9W8IVM4_9AGAR</name>
<sequence length="88" mass="10260">MGIDIERHHVKKGARTAPKSEDPYLLLLVKLYRFLARRTDSKFNKVDIIPKPFESSELIYSIFRIAKEIHHAMEDEIYGAIGLPYTTR</sequence>
<dbReference type="Pfam" id="PF17135">
    <property type="entry name" value="Ribosomal_L18"/>
    <property type="match status" value="1"/>
</dbReference>
<dbReference type="GO" id="GO:0003735">
    <property type="term" value="F:structural constituent of ribosome"/>
    <property type="evidence" value="ECO:0007669"/>
    <property type="project" value="InterPro"/>
</dbReference>
<protein>
    <recommendedName>
        <fullName evidence="3">Large ribosomal subunit protein uL15/eL18 domain-containing protein</fullName>
    </recommendedName>
</protein>
<feature type="domain" description="Large ribosomal subunit protein uL15/eL18" evidence="3">
    <location>
        <begin position="2"/>
        <end position="71"/>
    </location>
</feature>
<keyword evidence="5" id="KW-1185">Reference proteome</keyword>
<proteinExistence type="predicted"/>
<keyword evidence="2" id="KW-0687">Ribonucleoprotein</keyword>
<dbReference type="InterPro" id="IPR021131">
    <property type="entry name" value="Ribosomal_uL15/eL18"/>
</dbReference>
<evidence type="ECO:0000256" key="1">
    <source>
        <dbReference type="ARBA" id="ARBA00022980"/>
    </source>
</evidence>
<reference evidence="4" key="1">
    <citation type="submission" date="2022-06" db="EMBL/GenBank/DDBJ databases">
        <title>Genome Sequence of Candolleomyces eurysporus.</title>
        <authorList>
            <person name="Buettner E."/>
        </authorList>
    </citation>
    <scope>NUCLEOTIDE SEQUENCE</scope>
    <source>
        <strain evidence="4">VTCC 930004</strain>
    </source>
</reference>
<accession>A0A9W8IVM4</accession>
<evidence type="ECO:0000313" key="5">
    <source>
        <dbReference type="Proteomes" id="UP001140091"/>
    </source>
</evidence>
<dbReference type="GO" id="GO:0006412">
    <property type="term" value="P:translation"/>
    <property type="evidence" value="ECO:0007669"/>
    <property type="project" value="InterPro"/>
</dbReference>
<dbReference type="PANTHER" id="PTHR10934:SF2">
    <property type="entry name" value="LARGE RIBOSOMAL SUBUNIT PROTEIN EL18"/>
    <property type="match status" value="1"/>
</dbReference>
<dbReference type="OrthoDB" id="6353017at2759"/>
<evidence type="ECO:0000313" key="4">
    <source>
        <dbReference type="EMBL" id="KAJ2924176.1"/>
    </source>
</evidence>
<evidence type="ECO:0000259" key="3">
    <source>
        <dbReference type="Pfam" id="PF17135"/>
    </source>
</evidence>
<organism evidence="4 5">
    <name type="scientific">Candolleomyces eurysporus</name>
    <dbReference type="NCBI Taxonomy" id="2828524"/>
    <lineage>
        <taxon>Eukaryota</taxon>
        <taxon>Fungi</taxon>
        <taxon>Dikarya</taxon>
        <taxon>Basidiomycota</taxon>
        <taxon>Agaricomycotina</taxon>
        <taxon>Agaricomycetes</taxon>
        <taxon>Agaricomycetidae</taxon>
        <taxon>Agaricales</taxon>
        <taxon>Agaricineae</taxon>
        <taxon>Psathyrellaceae</taxon>
        <taxon>Candolleomyces</taxon>
    </lineage>
</organism>
<dbReference type="InterPro" id="IPR000039">
    <property type="entry name" value="Ribosomal_eL18"/>
</dbReference>
<dbReference type="GO" id="GO:0003723">
    <property type="term" value="F:RNA binding"/>
    <property type="evidence" value="ECO:0007669"/>
    <property type="project" value="TreeGrafter"/>
</dbReference>
<gene>
    <name evidence="4" type="ORF">H1R20_g12918</name>
</gene>
<feature type="non-terminal residue" evidence="4">
    <location>
        <position position="88"/>
    </location>
</feature>
<keyword evidence="1" id="KW-0689">Ribosomal protein</keyword>
<dbReference type="Proteomes" id="UP001140091">
    <property type="component" value="Unassembled WGS sequence"/>
</dbReference>
<comment type="caution">
    <text evidence="4">The sequence shown here is derived from an EMBL/GenBank/DDBJ whole genome shotgun (WGS) entry which is preliminary data.</text>
</comment>
<dbReference type="Gene3D" id="3.100.10.10">
    <property type="match status" value="1"/>
</dbReference>